<dbReference type="Proteomes" id="UP000186583">
    <property type="component" value="Unassembled WGS sequence"/>
</dbReference>
<accession>A0A1Q8S770</accession>
<dbReference type="OrthoDB" id="10262656at2759"/>
<organism evidence="8 9">
    <name type="scientific">Colletotrichum chlorophyti</name>
    <dbReference type="NCBI Taxonomy" id="708187"/>
    <lineage>
        <taxon>Eukaryota</taxon>
        <taxon>Fungi</taxon>
        <taxon>Dikarya</taxon>
        <taxon>Ascomycota</taxon>
        <taxon>Pezizomycotina</taxon>
        <taxon>Sordariomycetes</taxon>
        <taxon>Hypocreomycetidae</taxon>
        <taxon>Glomerellales</taxon>
        <taxon>Glomerellaceae</taxon>
        <taxon>Colletotrichum</taxon>
    </lineage>
</organism>
<feature type="transmembrane region" description="Helical" evidence="6">
    <location>
        <begin position="90"/>
        <end position="113"/>
    </location>
</feature>
<keyword evidence="4 6" id="KW-1133">Transmembrane helix</keyword>
<dbReference type="EMBL" id="MPGH01000008">
    <property type="protein sequence ID" value="OLN97304.1"/>
    <property type="molecule type" value="Genomic_DNA"/>
</dbReference>
<evidence type="ECO:0000313" key="8">
    <source>
        <dbReference type="EMBL" id="OLN97304.1"/>
    </source>
</evidence>
<dbReference type="GO" id="GO:0022857">
    <property type="term" value="F:transmembrane transporter activity"/>
    <property type="evidence" value="ECO:0007669"/>
    <property type="project" value="InterPro"/>
</dbReference>
<evidence type="ECO:0000256" key="2">
    <source>
        <dbReference type="ARBA" id="ARBA00022448"/>
    </source>
</evidence>
<dbReference type="InterPro" id="IPR011701">
    <property type="entry name" value="MFS"/>
</dbReference>
<evidence type="ECO:0000256" key="3">
    <source>
        <dbReference type="ARBA" id="ARBA00022692"/>
    </source>
</evidence>
<dbReference type="PANTHER" id="PTHR23504:SF2">
    <property type="entry name" value="TRANSPORTER, PUTATIVE (AFU_ORTHOLOGUE AFUA_8G04150)-RELATED"/>
    <property type="match status" value="1"/>
</dbReference>
<feature type="transmembrane region" description="Helical" evidence="6">
    <location>
        <begin position="151"/>
        <end position="170"/>
    </location>
</feature>
<evidence type="ECO:0000256" key="5">
    <source>
        <dbReference type="ARBA" id="ARBA00023136"/>
    </source>
</evidence>
<keyword evidence="5 6" id="KW-0472">Membrane</keyword>
<evidence type="ECO:0000256" key="4">
    <source>
        <dbReference type="ARBA" id="ARBA00022989"/>
    </source>
</evidence>
<protein>
    <submittedName>
        <fullName evidence="8">Putative membrane protein YCR023C-like protein 3</fullName>
    </submittedName>
</protein>
<comment type="subcellular location">
    <subcellularLocation>
        <location evidence="1">Membrane</location>
        <topology evidence="1">Multi-pass membrane protein</topology>
    </subcellularLocation>
</comment>
<dbReference type="AlphaFoldDB" id="A0A1Q8S770"/>
<dbReference type="InterPro" id="IPR001958">
    <property type="entry name" value="Tet-R_TetA/multi-R_MdtG-like"/>
</dbReference>
<comment type="caution">
    <text evidence="8">The sequence shown here is derived from an EMBL/GenBank/DDBJ whole genome shotgun (WGS) entry which is preliminary data.</text>
</comment>
<dbReference type="CDD" id="cd17330">
    <property type="entry name" value="MFS_SLC46_TetA_like"/>
    <property type="match status" value="1"/>
</dbReference>
<dbReference type="PROSITE" id="PS50850">
    <property type="entry name" value="MFS"/>
    <property type="match status" value="1"/>
</dbReference>
<dbReference type="GO" id="GO:0016020">
    <property type="term" value="C:membrane"/>
    <property type="evidence" value="ECO:0007669"/>
    <property type="project" value="UniProtKB-SubCell"/>
</dbReference>
<feature type="transmembrane region" description="Helical" evidence="6">
    <location>
        <begin position="119"/>
        <end position="139"/>
    </location>
</feature>
<feature type="transmembrane region" description="Helical" evidence="6">
    <location>
        <begin position="190"/>
        <end position="214"/>
    </location>
</feature>
<dbReference type="SUPFAM" id="SSF103473">
    <property type="entry name" value="MFS general substrate transporter"/>
    <property type="match status" value="1"/>
</dbReference>
<evidence type="ECO:0000256" key="6">
    <source>
        <dbReference type="SAM" id="Phobius"/>
    </source>
</evidence>
<feature type="transmembrane region" description="Helical" evidence="6">
    <location>
        <begin position="473"/>
        <end position="492"/>
    </location>
</feature>
<feature type="transmembrane region" description="Helical" evidence="6">
    <location>
        <begin position="281"/>
        <end position="300"/>
    </location>
</feature>
<feature type="transmembrane region" description="Helical" evidence="6">
    <location>
        <begin position="435"/>
        <end position="453"/>
    </location>
</feature>
<feature type="transmembrane region" description="Helical" evidence="6">
    <location>
        <begin position="374"/>
        <end position="393"/>
    </location>
</feature>
<keyword evidence="2" id="KW-0813">Transport</keyword>
<evidence type="ECO:0000259" key="7">
    <source>
        <dbReference type="PROSITE" id="PS50850"/>
    </source>
</evidence>
<evidence type="ECO:0000256" key="1">
    <source>
        <dbReference type="ARBA" id="ARBA00004141"/>
    </source>
</evidence>
<dbReference type="Gene3D" id="1.20.1250.20">
    <property type="entry name" value="MFS general substrate transporter like domains"/>
    <property type="match status" value="1"/>
</dbReference>
<proteinExistence type="predicted"/>
<reference evidence="8 9" key="1">
    <citation type="submission" date="2016-11" db="EMBL/GenBank/DDBJ databases">
        <title>Draft Genome Assembly of Colletotrichum chlorophyti a pathogen of herbaceous plants.</title>
        <authorList>
            <person name="Gan P."/>
            <person name="Narusaka M."/>
            <person name="Tsushima A."/>
            <person name="Narusaka Y."/>
            <person name="Takano Y."/>
            <person name="Shirasu K."/>
        </authorList>
    </citation>
    <scope>NUCLEOTIDE SEQUENCE [LARGE SCALE GENOMIC DNA]</scope>
    <source>
        <strain evidence="8 9">NTL11</strain>
    </source>
</reference>
<feature type="domain" description="Major facilitator superfamily (MFS) profile" evidence="7">
    <location>
        <begin position="19"/>
        <end position="497"/>
    </location>
</feature>
<dbReference type="InterPro" id="IPR020846">
    <property type="entry name" value="MFS_dom"/>
</dbReference>
<feature type="transmembrane region" description="Helical" evidence="6">
    <location>
        <begin position="58"/>
        <end position="78"/>
    </location>
</feature>
<dbReference type="PRINTS" id="PR01035">
    <property type="entry name" value="TCRTETA"/>
</dbReference>
<name>A0A1Q8S770_9PEZI</name>
<keyword evidence="3 6" id="KW-0812">Transmembrane</keyword>
<keyword evidence="9" id="KW-1185">Reference proteome</keyword>
<dbReference type="InterPro" id="IPR036259">
    <property type="entry name" value="MFS_trans_sf"/>
</dbReference>
<feature type="transmembrane region" description="Helical" evidence="6">
    <location>
        <begin position="20"/>
        <end position="38"/>
    </location>
</feature>
<sequence>MALTMQKSPRNPDEFPTTQLFLLAIVRLAEPIALTSIFPYAWPLVKRFEIGSTEDASFYAGLLISSFSLAEALMGMYWGGLSDRIGRKPVLLLGCIGTMFSMIMVGFASNIWIALVGRAIGGLLNGNIGVIQTMVGELVTKPEHEPRAFSVMPFVWSIGTIIGPFIGGTFADPHEAFPNAFPVGGLFYHYPYLLPNLVCAALLFVSIILGYFLLEETHPDMQPRVLLPDDTYVSEETPLLETSDAMKRPAVDLRDDKYGTVRSHKAASAAQPKKDQPCNIYTKRIVTLIGALCIFTYHSMTYDHLLPIFFEDDRVSASPISMFTSPSSPFYSPGGLGISLRSVGMIMAVNGVIALFVQAIIFPFAAEKLGVYRLFIIVTVLHPIAYVMVPGLLLVPESLLYAAIYVCLAVRNILSIILYPLLLILIKEATPTPKALGKVNGLAASAAAGFRMVAPPVAGWLYTFGSKVDCTALAWYGSAVVAVIGAFQCFSVERERKEGVSEEDAQPVLCKQESRVSVTEVLSDDE</sequence>
<dbReference type="PANTHER" id="PTHR23504">
    <property type="entry name" value="MAJOR FACILITATOR SUPERFAMILY DOMAIN-CONTAINING PROTEIN 10"/>
    <property type="match status" value="1"/>
</dbReference>
<feature type="transmembrane region" description="Helical" evidence="6">
    <location>
        <begin position="338"/>
        <end position="362"/>
    </location>
</feature>
<gene>
    <name evidence="8" type="ORF">CCHL11_01090</name>
</gene>
<feature type="transmembrane region" description="Helical" evidence="6">
    <location>
        <begin position="399"/>
        <end position="423"/>
    </location>
</feature>
<dbReference type="Pfam" id="PF07690">
    <property type="entry name" value="MFS_1"/>
    <property type="match status" value="2"/>
</dbReference>
<evidence type="ECO:0000313" key="9">
    <source>
        <dbReference type="Proteomes" id="UP000186583"/>
    </source>
</evidence>